<organism evidence="2 3">
    <name type="scientific">Cellulomonas fimi</name>
    <dbReference type="NCBI Taxonomy" id="1708"/>
    <lineage>
        <taxon>Bacteria</taxon>
        <taxon>Bacillati</taxon>
        <taxon>Actinomycetota</taxon>
        <taxon>Actinomycetes</taxon>
        <taxon>Micrococcales</taxon>
        <taxon>Cellulomonadaceae</taxon>
        <taxon>Cellulomonas</taxon>
    </lineage>
</organism>
<evidence type="ECO:0000313" key="2">
    <source>
        <dbReference type="EMBL" id="NMR20588.1"/>
    </source>
</evidence>
<gene>
    <name evidence="2" type="ORF">HIR71_10225</name>
</gene>
<keyword evidence="3" id="KW-1185">Reference proteome</keyword>
<reference evidence="2 3" key="1">
    <citation type="submission" date="2020-04" db="EMBL/GenBank/DDBJ databases">
        <title>Sequencing and Assembly of C. fimi.</title>
        <authorList>
            <person name="Ramsey A.R."/>
        </authorList>
    </citation>
    <scope>NUCLEOTIDE SEQUENCE [LARGE SCALE GENOMIC DNA]</scope>
    <source>
        <strain evidence="2 3">SB</strain>
    </source>
</reference>
<keyword evidence="1" id="KW-1133">Transmembrane helix</keyword>
<sequence>MSEDVPTDVPDDVSSLVGDAAVALLVTPVASAAALAATCALAGVAVDVVPSPVGALAVCRDRSGDAPTGAARSVSQLLKGVPVVLLVRREAQLEASRWLDGARGDDLAPGLVLSDAPEILEDLAIGTVTPDEVEGVESSVGMSRLRAMRLLASSARKNRKA</sequence>
<protein>
    <submittedName>
        <fullName evidence="2">Uncharacterized protein</fullName>
    </submittedName>
</protein>
<keyword evidence="1" id="KW-0472">Membrane</keyword>
<proteinExistence type="predicted"/>
<dbReference type="RefSeq" id="WP_169324964.1">
    <property type="nucleotide sequence ID" value="NZ_JABCJJ010000014.1"/>
</dbReference>
<evidence type="ECO:0000313" key="3">
    <source>
        <dbReference type="Proteomes" id="UP000562124"/>
    </source>
</evidence>
<accession>A0A7Y0LYL9</accession>
<comment type="caution">
    <text evidence="2">The sequence shown here is derived from an EMBL/GenBank/DDBJ whole genome shotgun (WGS) entry which is preliminary data.</text>
</comment>
<name>A0A7Y0LYL9_CELFI</name>
<evidence type="ECO:0000256" key="1">
    <source>
        <dbReference type="SAM" id="Phobius"/>
    </source>
</evidence>
<keyword evidence="1" id="KW-0812">Transmembrane</keyword>
<dbReference type="AlphaFoldDB" id="A0A7Y0LYL9"/>
<dbReference type="Proteomes" id="UP000562124">
    <property type="component" value="Unassembled WGS sequence"/>
</dbReference>
<feature type="transmembrane region" description="Helical" evidence="1">
    <location>
        <begin position="20"/>
        <end position="46"/>
    </location>
</feature>
<dbReference type="EMBL" id="JABCJJ010000014">
    <property type="protein sequence ID" value="NMR20588.1"/>
    <property type="molecule type" value="Genomic_DNA"/>
</dbReference>